<dbReference type="PROSITE" id="PS51257">
    <property type="entry name" value="PROKAR_LIPOPROTEIN"/>
    <property type="match status" value="1"/>
</dbReference>
<accession>A0A4Y7R4X7</accession>
<dbReference type="EMBL" id="QPFP01000687">
    <property type="protein sequence ID" value="TEB03957.1"/>
    <property type="molecule type" value="Genomic_DNA"/>
</dbReference>
<gene>
    <name evidence="1" type="ORF">FA13DRAFT_1723537</name>
</gene>
<proteinExistence type="predicted"/>
<evidence type="ECO:0000313" key="1">
    <source>
        <dbReference type="EMBL" id="TEB03957.1"/>
    </source>
</evidence>
<keyword evidence="2" id="KW-1185">Reference proteome</keyword>
<sequence length="329" mass="36402">MSSQRLATEIILHIVEVLGESNTYGCIPALIACATTNSALLRTSQEMLFRKVSLCSHHDSIYDDLNEPIQGLSTPEIDALGESTRLFLRSMKESPHLHLYVKDVTFHFCDCSEDSSHVVHQEIHKLPNIVSFSTGLYNVPGDFSVSGMGVDQDTIDTIVSLMQHGKLETLQIDSILGFPLEILRASKRLKTLALLNCAVALARCSTRGARGSDMMTVVRLKFVARAATTKPRRPEMPGIHNSHVHLSSVSLRWHVVLGSSLIFPFGQWLSDPTGTYQFDGLLIRSFGLKTCPDRHPLVVCWLVAGMSLVKVEWYTIDLASSREVASDVV</sequence>
<protein>
    <submittedName>
        <fullName evidence="1">Uncharacterized protein</fullName>
    </submittedName>
</protein>
<organism evidence="1 2">
    <name type="scientific">Coprinellus micaceus</name>
    <name type="common">Glistening ink-cap mushroom</name>
    <name type="synonym">Coprinus micaceus</name>
    <dbReference type="NCBI Taxonomy" id="71717"/>
    <lineage>
        <taxon>Eukaryota</taxon>
        <taxon>Fungi</taxon>
        <taxon>Dikarya</taxon>
        <taxon>Basidiomycota</taxon>
        <taxon>Agaricomycotina</taxon>
        <taxon>Agaricomycetes</taxon>
        <taxon>Agaricomycetidae</taxon>
        <taxon>Agaricales</taxon>
        <taxon>Agaricineae</taxon>
        <taxon>Psathyrellaceae</taxon>
        <taxon>Coprinellus</taxon>
    </lineage>
</organism>
<dbReference type="Proteomes" id="UP000298030">
    <property type="component" value="Unassembled WGS sequence"/>
</dbReference>
<name>A0A4Y7R4X7_COPMI</name>
<dbReference type="AlphaFoldDB" id="A0A4Y7R4X7"/>
<reference evidence="1 2" key="1">
    <citation type="journal article" date="2019" name="Nat. Ecol. Evol.">
        <title>Megaphylogeny resolves global patterns of mushroom evolution.</title>
        <authorList>
            <person name="Varga T."/>
            <person name="Krizsan K."/>
            <person name="Foldi C."/>
            <person name="Dima B."/>
            <person name="Sanchez-Garcia M."/>
            <person name="Sanchez-Ramirez S."/>
            <person name="Szollosi G.J."/>
            <person name="Szarkandi J.G."/>
            <person name="Papp V."/>
            <person name="Albert L."/>
            <person name="Andreopoulos W."/>
            <person name="Angelini C."/>
            <person name="Antonin V."/>
            <person name="Barry K.W."/>
            <person name="Bougher N.L."/>
            <person name="Buchanan P."/>
            <person name="Buyck B."/>
            <person name="Bense V."/>
            <person name="Catcheside P."/>
            <person name="Chovatia M."/>
            <person name="Cooper J."/>
            <person name="Damon W."/>
            <person name="Desjardin D."/>
            <person name="Finy P."/>
            <person name="Geml J."/>
            <person name="Haridas S."/>
            <person name="Hughes K."/>
            <person name="Justo A."/>
            <person name="Karasinski D."/>
            <person name="Kautmanova I."/>
            <person name="Kiss B."/>
            <person name="Kocsube S."/>
            <person name="Kotiranta H."/>
            <person name="LaButti K.M."/>
            <person name="Lechner B.E."/>
            <person name="Liimatainen K."/>
            <person name="Lipzen A."/>
            <person name="Lukacs Z."/>
            <person name="Mihaltcheva S."/>
            <person name="Morgado L.N."/>
            <person name="Niskanen T."/>
            <person name="Noordeloos M.E."/>
            <person name="Ohm R.A."/>
            <person name="Ortiz-Santana B."/>
            <person name="Ovrebo C."/>
            <person name="Racz N."/>
            <person name="Riley R."/>
            <person name="Savchenko A."/>
            <person name="Shiryaev A."/>
            <person name="Soop K."/>
            <person name="Spirin V."/>
            <person name="Szebenyi C."/>
            <person name="Tomsovsky M."/>
            <person name="Tulloss R.E."/>
            <person name="Uehling J."/>
            <person name="Grigoriev I.V."/>
            <person name="Vagvolgyi C."/>
            <person name="Papp T."/>
            <person name="Martin F.M."/>
            <person name="Miettinen O."/>
            <person name="Hibbett D.S."/>
            <person name="Nagy L.G."/>
        </authorList>
    </citation>
    <scope>NUCLEOTIDE SEQUENCE [LARGE SCALE GENOMIC DNA]</scope>
    <source>
        <strain evidence="1 2">FP101781</strain>
    </source>
</reference>
<comment type="caution">
    <text evidence="1">The sequence shown here is derived from an EMBL/GenBank/DDBJ whole genome shotgun (WGS) entry which is preliminary data.</text>
</comment>
<evidence type="ECO:0000313" key="2">
    <source>
        <dbReference type="Proteomes" id="UP000298030"/>
    </source>
</evidence>